<organism evidence="1 2">
    <name type="scientific">Pelagihabitans pacificus</name>
    <dbReference type="NCBI Taxonomy" id="2696054"/>
    <lineage>
        <taxon>Bacteria</taxon>
        <taxon>Pseudomonadati</taxon>
        <taxon>Bacteroidota</taxon>
        <taxon>Flavobacteriia</taxon>
        <taxon>Flavobacteriales</taxon>
        <taxon>Flavobacteriaceae</taxon>
        <taxon>Pelagihabitans</taxon>
    </lineage>
</organism>
<dbReference type="AlphaFoldDB" id="A0A967ARL3"/>
<comment type="caution">
    <text evidence="1">The sequence shown here is derived from an EMBL/GenBank/DDBJ whole genome shotgun (WGS) entry which is preliminary data.</text>
</comment>
<evidence type="ECO:0000313" key="2">
    <source>
        <dbReference type="Proteomes" id="UP000707206"/>
    </source>
</evidence>
<keyword evidence="2" id="KW-1185">Reference proteome</keyword>
<name>A0A967ARL3_9FLAO</name>
<dbReference type="RefSeq" id="WP_152572447.1">
    <property type="nucleotide sequence ID" value="NZ_VIKU02000001.1"/>
</dbReference>
<reference evidence="1" key="2">
    <citation type="submission" date="2020-03" db="EMBL/GenBank/DDBJ databases">
        <title>Flavobacteriaceae bacterium strain TP-CH-4, a member of the family Flavobacteriaceae isolated from a deep-sea seamount.</title>
        <authorList>
            <person name="Zhang D.-C."/>
        </authorList>
    </citation>
    <scope>NUCLEOTIDE SEQUENCE</scope>
    <source>
        <strain evidence="1">TP-CH-4</strain>
    </source>
</reference>
<dbReference type="Proteomes" id="UP000707206">
    <property type="component" value="Unassembled WGS sequence"/>
</dbReference>
<dbReference type="EMBL" id="VIKU02000001">
    <property type="protein sequence ID" value="NHF57925.1"/>
    <property type="molecule type" value="Genomic_DNA"/>
</dbReference>
<evidence type="ECO:0000313" key="1">
    <source>
        <dbReference type="EMBL" id="NHF57925.1"/>
    </source>
</evidence>
<accession>A0A967ARL3</accession>
<reference evidence="1" key="1">
    <citation type="submission" date="2019-07" db="EMBL/GenBank/DDBJ databases">
        <authorList>
            <person name="De-Chao Zhang Q."/>
        </authorList>
    </citation>
    <scope>NUCLEOTIDE SEQUENCE</scope>
    <source>
        <strain evidence="1">TP-CH-4</strain>
    </source>
</reference>
<sequence length="65" mass="7596">MEKQYCRVGTVTPMTSGRKAIALLEYQYQNFVEKATNMEYTDTKLGEFFEQKARKLKKILEGLVQ</sequence>
<protein>
    <submittedName>
        <fullName evidence="1">Uncharacterized protein</fullName>
    </submittedName>
</protein>
<gene>
    <name evidence="1" type="ORF">FK220_001130</name>
</gene>
<proteinExistence type="predicted"/>